<dbReference type="PANTHER" id="PTHR43591:SF24">
    <property type="entry name" value="2-METHOXY-6-POLYPRENYL-1,4-BENZOQUINOL METHYLASE, MITOCHONDRIAL"/>
    <property type="match status" value="1"/>
</dbReference>
<keyword evidence="2" id="KW-0808">Transferase</keyword>
<dbReference type="GO" id="GO:0032259">
    <property type="term" value="P:methylation"/>
    <property type="evidence" value="ECO:0007669"/>
    <property type="project" value="UniProtKB-KW"/>
</dbReference>
<dbReference type="CDD" id="cd02440">
    <property type="entry name" value="AdoMet_MTases"/>
    <property type="match status" value="1"/>
</dbReference>
<comment type="caution">
    <text evidence="2">The sequence shown here is derived from an EMBL/GenBank/DDBJ whole genome shotgun (WGS) entry which is preliminary data.</text>
</comment>
<dbReference type="SUPFAM" id="SSF53335">
    <property type="entry name" value="S-adenosyl-L-methionine-dependent methyltransferases"/>
    <property type="match status" value="1"/>
</dbReference>
<dbReference type="InterPro" id="IPR041698">
    <property type="entry name" value="Methyltransf_25"/>
</dbReference>
<evidence type="ECO:0000313" key="3">
    <source>
        <dbReference type="Proteomes" id="UP000249304"/>
    </source>
</evidence>
<reference evidence="2 3" key="1">
    <citation type="submission" date="2018-01" db="EMBL/GenBank/DDBJ databases">
        <title>Draft genome sequence of Nonomuraea sp. KC333.</title>
        <authorList>
            <person name="Sahin N."/>
            <person name="Saygin H."/>
            <person name="Ay H."/>
        </authorList>
    </citation>
    <scope>NUCLEOTIDE SEQUENCE [LARGE SCALE GENOMIC DNA]</scope>
    <source>
        <strain evidence="2 3">KC333</strain>
    </source>
</reference>
<protein>
    <submittedName>
        <fullName evidence="2">Type 11 methyltransferase</fullName>
    </submittedName>
</protein>
<dbReference type="EMBL" id="POUD01000176">
    <property type="protein sequence ID" value="PZG12793.1"/>
    <property type="molecule type" value="Genomic_DNA"/>
</dbReference>
<evidence type="ECO:0000259" key="1">
    <source>
        <dbReference type="Pfam" id="PF13649"/>
    </source>
</evidence>
<proteinExistence type="predicted"/>
<name>A0A2W2DQ76_9ACTN</name>
<dbReference type="InterPro" id="IPR029063">
    <property type="entry name" value="SAM-dependent_MTases_sf"/>
</dbReference>
<keyword evidence="3" id="KW-1185">Reference proteome</keyword>
<dbReference type="OrthoDB" id="9777638at2"/>
<dbReference type="AlphaFoldDB" id="A0A2W2DQ76"/>
<accession>A0A2W2DQ76</accession>
<dbReference type="Gene3D" id="3.40.50.150">
    <property type="entry name" value="Vaccinia Virus protein VP39"/>
    <property type="match status" value="1"/>
</dbReference>
<dbReference type="GO" id="GO:0008168">
    <property type="term" value="F:methyltransferase activity"/>
    <property type="evidence" value="ECO:0007669"/>
    <property type="project" value="UniProtKB-KW"/>
</dbReference>
<evidence type="ECO:0000313" key="2">
    <source>
        <dbReference type="EMBL" id="PZG12793.1"/>
    </source>
</evidence>
<organism evidence="2 3">
    <name type="scientific">Nonomuraea aridisoli</name>
    <dbReference type="NCBI Taxonomy" id="2070368"/>
    <lineage>
        <taxon>Bacteria</taxon>
        <taxon>Bacillati</taxon>
        <taxon>Actinomycetota</taxon>
        <taxon>Actinomycetes</taxon>
        <taxon>Streptosporangiales</taxon>
        <taxon>Streptosporangiaceae</taxon>
        <taxon>Nonomuraea</taxon>
    </lineage>
</organism>
<gene>
    <name evidence="2" type="ORF">C1J01_31835</name>
</gene>
<dbReference type="Proteomes" id="UP000249304">
    <property type="component" value="Unassembled WGS sequence"/>
</dbReference>
<dbReference type="PANTHER" id="PTHR43591">
    <property type="entry name" value="METHYLTRANSFERASE"/>
    <property type="match status" value="1"/>
</dbReference>
<feature type="domain" description="Methyltransferase" evidence="1">
    <location>
        <begin position="51"/>
        <end position="146"/>
    </location>
</feature>
<dbReference type="Pfam" id="PF13649">
    <property type="entry name" value="Methyltransf_25"/>
    <property type="match status" value="1"/>
</dbReference>
<keyword evidence="2" id="KW-0489">Methyltransferase</keyword>
<sequence length="278" mass="29507">MHTVVNVQQAEAWNGWEGAAWADNAPRYDAMMDGFTEPLLELAAIGGDDDVLDIGCGTGQLTLLAARLATRARAVGVDISEPMLARARADAADQGIANVRFDQADAEVHPFDQGGFDIVISRGGVMFFSDAVAAFANIARALRPGGRMVFIVPQPGRPGSEYAQATAALAPLMRRPSPAAQGMGSLSDPDRIHQVLGAAGLTEVRVRPVEAPMDYGRDAADAADFILGQAPVRFNLQDVDEAATTRARQELQAALTAYETPDGVRIRGSVWLVSAIRP</sequence>